<dbReference type="Proteomes" id="UP000217954">
    <property type="component" value="Chromosome"/>
</dbReference>
<protein>
    <submittedName>
        <fullName evidence="1">Putative amidase</fullName>
    </submittedName>
</protein>
<dbReference type="AlphaFoldDB" id="A0A1Z4F3R2"/>
<dbReference type="InterPro" id="IPR036928">
    <property type="entry name" value="AS_sf"/>
</dbReference>
<evidence type="ECO:0000313" key="1">
    <source>
        <dbReference type="EMBL" id="BAX99875.1"/>
    </source>
</evidence>
<proteinExistence type="predicted"/>
<gene>
    <name evidence="1" type="ORF">MSTE_04583</name>
</gene>
<reference evidence="1 2" key="2">
    <citation type="journal article" date="2017" name="Int. J. Syst. Evol. Microbiol.">
        <title>Mycobacterium stephanolepidis sp. nov., a rapidly growing species related to Mycobacterium chelonae, isolated from marine teleost fish, Stephanolepis cirrhifer.</title>
        <authorList>
            <person name="Fukano H."/>
            <person name="Wada S."/>
            <person name="Kurata O."/>
            <person name="Katayama K."/>
            <person name="Fujiwara N."/>
            <person name="Hoshino Y."/>
        </authorList>
    </citation>
    <scope>NUCLEOTIDE SEQUENCE [LARGE SCALE GENOMIC DNA]</scope>
    <source>
        <strain evidence="1 2">NJB0901</strain>
    </source>
</reference>
<dbReference type="EMBL" id="AP018165">
    <property type="protein sequence ID" value="BAX99875.1"/>
    <property type="molecule type" value="Genomic_DNA"/>
</dbReference>
<keyword evidence="2" id="KW-1185">Reference proteome</keyword>
<organism evidence="1 2">
    <name type="scientific">[Mycobacterium] stephanolepidis</name>
    <dbReference type="NCBI Taxonomy" id="1520670"/>
    <lineage>
        <taxon>Bacteria</taxon>
        <taxon>Bacillati</taxon>
        <taxon>Actinomycetota</taxon>
        <taxon>Actinomycetes</taxon>
        <taxon>Mycobacteriales</taxon>
        <taxon>Mycobacteriaceae</taxon>
        <taxon>Mycobacteroides</taxon>
    </lineage>
</organism>
<dbReference type="KEGG" id="mste:MSTE_04583"/>
<name>A0A1Z4F3R2_9MYCO</name>
<reference evidence="2" key="1">
    <citation type="journal article" date="2017" name="Genome Announc.">
        <title>Complete Genome Sequence of Mycobacterium stephanolepidis.</title>
        <authorList>
            <person name="Fukano H."/>
            <person name="Yoshida M."/>
            <person name="Katayama Y."/>
            <person name="Omatsu T."/>
            <person name="Mizutani T."/>
            <person name="Kurata O."/>
            <person name="Wada S."/>
            <person name="Hoshino Y."/>
        </authorList>
    </citation>
    <scope>NUCLEOTIDE SEQUENCE [LARGE SCALE GENOMIC DNA]</scope>
    <source>
        <strain evidence="2">NJB0901</strain>
    </source>
</reference>
<dbReference type="Gene3D" id="3.90.1300.10">
    <property type="entry name" value="Amidase signature (AS) domain"/>
    <property type="match status" value="1"/>
</dbReference>
<evidence type="ECO:0000313" key="2">
    <source>
        <dbReference type="Proteomes" id="UP000217954"/>
    </source>
</evidence>
<sequence>MHEPTDPTEMTALELVAAYTSGELSPVEATAAVLSKITQTDSTINA</sequence>
<dbReference type="SUPFAM" id="SSF75304">
    <property type="entry name" value="Amidase signature (AS) enzymes"/>
    <property type="match status" value="1"/>
</dbReference>
<accession>A0A1Z4F3R2</accession>